<dbReference type="EMBL" id="BAABBV010000002">
    <property type="protein sequence ID" value="GAA4164387.1"/>
    <property type="molecule type" value="Genomic_DNA"/>
</dbReference>
<dbReference type="RefSeq" id="WP_344792309.1">
    <property type="nucleotide sequence ID" value="NZ_BAABBV010000002.1"/>
</dbReference>
<reference evidence="3" key="1">
    <citation type="journal article" date="2014" name="Int. J. Syst. Evol. Microbiol.">
        <title>Complete genome of a new Firmicutes species belonging to the dominant human colonic microbiota ('Ruminococcus bicirculans') reveals two chromosomes and a selective capacity to utilize plant glucans.</title>
        <authorList>
            <consortium name="NISC Comparative Sequencing Program"/>
            <person name="Wegmann U."/>
            <person name="Louis P."/>
            <person name="Goesmann A."/>
            <person name="Henrissat B."/>
            <person name="Duncan S.H."/>
            <person name="Flint H.J."/>
        </authorList>
    </citation>
    <scope>NUCLEOTIDE SEQUENCE</scope>
    <source>
        <strain evidence="3">JCM 17590</strain>
    </source>
</reference>
<feature type="domain" description="Pyridoxamine 5'-phosphate oxidase N-terminal" evidence="2">
    <location>
        <begin position="23"/>
        <end position="136"/>
    </location>
</feature>
<accession>A0ABP7ZME0</accession>
<name>A0ABP7ZME0_9MICO</name>
<evidence type="ECO:0000313" key="4">
    <source>
        <dbReference type="Proteomes" id="UP001415169"/>
    </source>
</evidence>
<dbReference type="InterPro" id="IPR011576">
    <property type="entry name" value="Pyridox_Oxase_N"/>
</dbReference>
<dbReference type="Pfam" id="PF01243">
    <property type="entry name" value="PNPOx_N"/>
    <property type="match status" value="1"/>
</dbReference>
<evidence type="ECO:0000256" key="1">
    <source>
        <dbReference type="ARBA" id="ARBA00023002"/>
    </source>
</evidence>
<organism evidence="3 4">
    <name type="scientific">Gryllotalpicola daejeonensis</name>
    <dbReference type="NCBI Taxonomy" id="993087"/>
    <lineage>
        <taxon>Bacteria</taxon>
        <taxon>Bacillati</taxon>
        <taxon>Actinomycetota</taxon>
        <taxon>Actinomycetes</taxon>
        <taxon>Micrococcales</taxon>
        <taxon>Microbacteriaceae</taxon>
        <taxon>Gryllotalpicola</taxon>
    </lineage>
</organism>
<dbReference type="Gene3D" id="2.30.110.10">
    <property type="entry name" value="Electron Transport, Fmn-binding Protein, Chain A"/>
    <property type="match status" value="1"/>
</dbReference>
<dbReference type="PANTHER" id="PTHR35176:SF4">
    <property type="entry name" value="PYRIDOXAMINE 5'-PHOSPHATE OXIDASE-RELATED FMN-BINDING"/>
    <property type="match status" value="1"/>
</dbReference>
<proteinExistence type="predicted"/>
<keyword evidence="1" id="KW-0560">Oxidoreductase</keyword>
<reference evidence="3" key="2">
    <citation type="submission" date="2023-12" db="EMBL/GenBank/DDBJ databases">
        <authorList>
            <person name="Sun Q."/>
            <person name="Inoue M."/>
        </authorList>
    </citation>
    <scope>NUCLEOTIDE SEQUENCE</scope>
    <source>
        <strain evidence="3">JCM 17590</strain>
    </source>
</reference>
<sequence>MEPTSERIDSRYSDPAADAVPWKQAVARLAAAEVAWIVTVRPDGRPHSTPMTPVVRDDKVYFHTGAPEVKHTNLESNPHVLVLAGDTAWECGLDVVVEGVAAPVTDEAVLREVVELYASRWDGRWKLRVLEGRLDDFRDREFPLVPFEVTPTKAFAHSKGDPFSQTNYRF</sequence>
<dbReference type="InterPro" id="IPR012349">
    <property type="entry name" value="Split_barrel_FMN-bd"/>
</dbReference>
<evidence type="ECO:0000313" key="3">
    <source>
        <dbReference type="EMBL" id="GAA4164387.1"/>
    </source>
</evidence>
<dbReference type="Proteomes" id="UP001415169">
    <property type="component" value="Unassembled WGS sequence"/>
</dbReference>
<keyword evidence="4" id="KW-1185">Reference proteome</keyword>
<evidence type="ECO:0000259" key="2">
    <source>
        <dbReference type="Pfam" id="PF01243"/>
    </source>
</evidence>
<gene>
    <name evidence="3" type="ORF">GCM10022286_26030</name>
</gene>
<dbReference type="PANTHER" id="PTHR35176">
    <property type="entry name" value="HEME OXYGENASE HI_0854-RELATED"/>
    <property type="match status" value="1"/>
</dbReference>
<protein>
    <submittedName>
        <fullName evidence="3">Pyridoxamine 5'-phosphate oxidase family protein</fullName>
    </submittedName>
</protein>
<dbReference type="SUPFAM" id="SSF50475">
    <property type="entry name" value="FMN-binding split barrel"/>
    <property type="match status" value="1"/>
</dbReference>
<dbReference type="InterPro" id="IPR052019">
    <property type="entry name" value="F420H2_bilvrd_red/Heme_oxyg"/>
</dbReference>
<comment type="caution">
    <text evidence="3">The sequence shown here is derived from an EMBL/GenBank/DDBJ whole genome shotgun (WGS) entry which is preliminary data.</text>
</comment>